<organism evidence="2 3">
    <name type="scientific">Fusarium solani</name>
    <name type="common">Filamentous fungus</name>
    <dbReference type="NCBI Taxonomy" id="169388"/>
    <lineage>
        <taxon>Eukaryota</taxon>
        <taxon>Fungi</taxon>
        <taxon>Dikarya</taxon>
        <taxon>Ascomycota</taxon>
        <taxon>Pezizomycotina</taxon>
        <taxon>Sordariomycetes</taxon>
        <taxon>Hypocreomycetidae</taxon>
        <taxon>Hypocreales</taxon>
        <taxon>Nectriaceae</taxon>
        <taxon>Fusarium</taxon>
        <taxon>Fusarium solani species complex</taxon>
    </lineage>
</organism>
<comment type="caution">
    <text evidence="2">The sequence shown here is derived from an EMBL/GenBank/DDBJ whole genome shotgun (WGS) entry which is preliminary data.</text>
</comment>
<dbReference type="AlphaFoldDB" id="A0A9P9L7P6"/>
<dbReference type="Proteomes" id="UP000736672">
    <property type="component" value="Unassembled WGS sequence"/>
</dbReference>
<dbReference type="OrthoDB" id="10449909at2759"/>
<keyword evidence="1" id="KW-0175">Coiled coil</keyword>
<sequence>MAAFEGIHVAACSSLVAQLDTGRELVGKFKDQQFATQESFALYQDALEISKNEAKRQEERIDFLEMENLSLIERVEEELAASYEDRFVHEFLRGKVKDDHHPPLLVQAKINEMRRKNTSLATNIERLSKQNDALEKDLETAHRESETLRDSETALWQLKNRTEFEQGLNKLEAILNSVEKDMVELIAQGELGLAAEQELEQQLIMEREEHHAEKREYRREHRKERARNSALVERVKALELLEVEDEGRDGG</sequence>
<name>A0A9P9L7P6_FUSSL</name>
<evidence type="ECO:0000313" key="3">
    <source>
        <dbReference type="Proteomes" id="UP000736672"/>
    </source>
</evidence>
<protein>
    <submittedName>
        <fullName evidence="2">Uncharacterized protein</fullName>
    </submittedName>
</protein>
<proteinExistence type="predicted"/>
<feature type="coiled-coil region" evidence="1">
    <location>
        <begin position="40"/>
        <end position="74"/>
    </location>
</feature>
<evidence type="ECO:0000313" key="2">
    <source>
        <dbReference type="EMBL" id="KAH7275744.1"/>
    </source>
</evidence>
<keyword evidence="3" id="KW-1185">Reference proteome</keyword>
<evidence type="ECO:0000256" key="1">
    <source>
        <dbReference type="SAM" id="Coils"/>
    </source>
</evidence>
<gene>
    <name evidence="2" type="ORF">B0J15DRAFT_457889</name>
</gene>
<feature type="coiled-coil region" evidence="1">
    <location>
        <begin position="110"/>
        <end position="234"/>
    </location>
</feature>
<reference evidence="2" key="1">
    <citation type="journal article" date="2021" name="Nat. Commun.">
        <title>Genetic determinants of endophytism in the Arabidopsis root mycobiome.</title>
        <authorList>
            <person name="Mesny F."/>
            <person name="Miyauchi S."/>
            <person name="Thiergart T."/>
            <person name="Pickel B."/>
            <person name="Atanasova L."/>
            <person name="Karlsson M."/>
            <person name="Huettel B."/>
            <person name="Barry K.W."/>
            <person name="Haridas S."/>
            <person name="Chen C."/>
            <person name="Bauer D."/>
            <person name="Andreopoulos W."/>
            <person name="Pangilinan J."/>
            <person name="LaButti K."/>
            <person name="Riley R."/>
            <person name="Lipzen A."/>
            <person name="Clum A."/>
            <person name="Drula E."/>
            <person name="Henrissat B."/>
            <person name="Kohler A."/>
            <person name="Grigoriev I.V."/>
            <person name="Martin F.M."/>
            <person name="Hacquard S."/>
        </authorList>
    </citation>
    <scope>NUCLEOTIDE SEQUENCE</scope>
    <source>
        <strain evidence="2">FSSC 5 MPI-SDFR-AT-0091</strain>
    </source>
</reference>
<dbReference type="EMBL" id="JAGTJS010000001">
    <property type="protein sequence ID" value="KAH7275744.1"/>
    <property type="molecule type" value="Genomic_DNA"/>
</dbReference>
<accession>A0A9P9L7P6</accession>